<evidence type="ECO:0000313" key="2">
    <source>
        <dbReference type="EMBL" id="KAJ5465126.1"/>
    </source>
</evidence>
<dbReference type="EMBL" id="JAPVEA010000001">
    <property type="protein sequence ID" value="KAJ5465126.1"/>
    <property type="molecule type" value="Genomic_DNA"/>
</dbReference>
<organism evidence="2 3">
    <name type="scientific">Penicillium daleae</name>
    <dbReference type="NCBI Taxonomy" id="63821"/>
    <lineage>
        <taxon>Eukaryota</taxon>
        <taxon>Fungi</taxon>
        <taxon>Dikarya</taxon>
        <taxon>Ascomycota</taxon>
        <taxon>Pezizomycotina</taxon>
        <taxon>Eurotiomycetes</taxon>
        <taxon>Eurotiomycetidae</taxon>
        <taxon>Eurotiales</taxon>
        <taxon>Aspergillaceae</taxon>
        <taxon>Penicillium</taxon>
    </lineage>
</organism>
<dbReference type="RefSeq" id="XP_056771973.1">
    <property type="nucleotide sequence ID" value="XM_056904206.1"/>
</dbReference>
<proteinExistence type="predicted"/>
<feature type="compositionally biased region" description="Polar residues" evidence="1">
    <location>
        <begin position="90"/>
        <end position="103"/>
    </location>
</feature>
<feature type="region of interest" description="Disordered" evidence="1">
    <location>
        <begin position="1"/>
        <end position="21"/>
    </location>
</feature>
<reference evidence="2" key="1">
    <citation type="submission" date="2022-12" db="EMBL/GenBank/DDBJ databases">
        <authorList>
            <person name="Petersen C."/>
        </authorList>
    </citation>
    <scope>NUCLEOTIDE SEQUENCE</scope>
    <source>
        <strain evidence="2">IBT 16125</strain>
    </source>
</reference>
<accession>A0AAD6CJ47</accession>
<gene>
    <name evidence="2" type="ORF">N7458_000812</name>
</gene>
<feature type="compositionally biased region" description="Polar residues" evidence="1">
    <location>
        <begin position="1"/>
        <end position="17"/>
    </location>
</feature>
<comment type="caution">
    <text evidence="2">The sequence shown here is derived from an EMBL/GenBank/DDBJ whole genome shotgun (WGS) entry which is preliminary data.</text>
</comment>
<evidence type="ECO:0000256" key="1">
    <source>
        <dbReference type="SAM" id="MobiDB-lite"/>
    </source>
</evidence>
<sequence length="103" mass="10455">MGDSNNSLPTDPSSDSNGEGVLASVRQQINSMTGGASVTDIQQNFTTAAGGKAAVLKETVVENVMPAAGEALQSAQQSLQTLASKAIPESDSQGENGMFIPSN</sequence>
<keyword evidence="3" id="KW-1185">Reference proteome</keyword>
<evidence type="ECO:0000313" key="3">
    <source>
        <dbReference type="Proteomes" id="UP001213681"/>
    </source>
</evidence>
<dbReference type="GeneID" id="81594449"/>
<dbReference type="AlphaFoldDB" id="A0AAD6CJ47"/>
<protein>
    <submittedName>
        <fullName evidence="2">Uncharacterized protein</fullName>
    </submittedName>
</protein>
<name>A0AAD6CJ47_9EURO</name>
<feature type="region of interest" description="Disordered" evidence="1">
    <location>
        <begin position="83"/>
        <end position="103"/>
    </location>
</feature>
<reference evidence="2" key="2">
    <citation type="journal article" date="2023" name="IMA Fungus">
        <title>Comparative genomic study of the Penicillium genus elucidates a diverse pangenome and 15 lateral gene transfer events.</title>
        <authorList>
            <person name="Petersen C."/>
            <person name="Sorensen T."/>
            <person name="Nielsen M.R."/>
            <person name="Sondergaard T.E."/>
            <person name="Sorensen J.L."/>
            <person name="Fitzpatrick D.A."/>
            <person name="Frisvad J.C."/>
            <person name="Nielsen K.L."/>
        </authorList>
    </citation>
    <scope>NUCLEOTIDE SEQUENCE</scope>
    <source>
        <strain evidence="2">IBT 16125</strain>
    </source>
</reference>
<dbReference type="Proteomes" id="UP001213681">
    <property type="component" value="Unassembled WGS sequence"/>
</dbReference>